<comment type="caution">
    <text evidence="12">The sequence shown here is derived from an EMBL/GenBank/DDBJ whole genome shotgun (WGS) entry which is preliminary data.</text>
</comment>
<evidence type="ECO:0000259" key="11">
    <source>
        <dbReference type="PROSITE" id="PS50222"/>
    </source>
</evidence>
<sequence length="407" mass="46242">TYNLPGISELKCKEIETEVEILLTVDHPNLARMVDAYESKECLTLIMELLEGGELFDRIIEAGHFTERDAAENVWQMLLAIRYLHGLGIVHRDLKLENWLYETKEGQDLKLIDFGLSKFWEPTKKMQMRVGTLDYMAPEVLHRNYTSKCDLWSLGVIAYTLLVGSFPFAGRDGDSAMLQRIASGRFAQERDAWIAASALSKDFVEKLLIVNPGLRLSADQALEHAWIAEREKNAKSYVNKEIVDALTSFSESSAFRRACLSVMAISLSNEERAEVHKAFLEIDTDHSGHITLSELRSVLEEKFHIEDAAVARTFQSLQSPMSRDEVINYSDFLAAMMSTRIALHDDMLRSAFGRFDTDNSGYITKQKLQMMLGDSLSEEELDEVMRDAEPWTPSRGVHGQRVSFVTR</sequence>
<dbReference type="Pfam" id="PF00069">
    <property type="entry name" value="Pkinase"/>
    <property type="match status" value="1"/>
</dbReference>
<feature type="domain" description="EF-hand" evidence="11">
    <location>
        <begin position="270"/>
        <end position="305"/>
    </location>
</feature>
<dbReference type="Pfam" id="PF13499">
    <property type="entry name" value="EF-hand_7"/>
    <property type="match status" value="1"/>
</dbReference>
<evidence type="ECO:0000256" key="9">
    <source>
        <dbReference type="ARBA" id="ARBA00024334"/>
    </source>
</evidence>
<accession>A0AA36IHV0</accession>
<gene>
    <name evidence="12" type="ORF">EVOR1521_LOCUS14018</name>
</gene>
<dbReference type="PROSITE" id="PS50011">
    <property type="entry name" value="PROTEIN_KINASE_DOM"/>
    <property type="match status" value="1"/>
</dbReference>
<dbReference type="EMBL" id="CAUJNA010001634">
    <property type="protein sequence ID" value="CAJ1388076.1"/>
    <property type="molecule type" value="Genomic_DNA"/>
</dbReference>
<dbReference type="PANTHER" id="PTHR24349">
    <property type="entry name" value="SERINE/THREONINE-PROTEIN KINASE"/>
    <property type="match status" value="1"/>
</dbReference>
<proteinExistence type="inferred from homology"/>
<keyword evidence="7" id="KW-0106">Calcium</keyword>
<feature type="domain" description="EF-hand" evidence="11">
    <location>
        <begin position="343"/>
        <end position="378"/>
    </location>
</feature>
<evidence type="ECO:0000256" key="7">
    <source>
        <dbReference type="ARBA" id="ARBA00022837"/>
    </source>
</evidence>
<comment type="cofactor">
    <cofactor evidence="1">
        <name>Mg(2+)</name>
        <dbReference type="ChEBI" id="CHEBI:18420"/>
    </cofactor>
</comment>
<dbReference type="CDD" id="cd05117">
    <property type="entry name" value="STKc_CAMK"/>
    <property type="match status" value="1"/>
</dbReference>
<evidence type="ECO:0000256" key="6">
    <source>
        <dbReference type="ARBA" id="ARBA00022777"/>
    </source>
</evidence>
<feature type="non-terminal residue" evidence="12">
    <location>
        <position position="407"/>
    </location>
</feature>
<dbReference type="Pfam" id="PF13405">
    <property type="entry name" value="EF-hand_6"/>
    <property type="match status" value="1"/>
</dbReference>
<dbReference type="SUPFAM" id="SSF47473">
    <property type="entry name" value="EF-hand"/>
    <property type="match status" value="1"/>
</dbReference>
<evidence type="ECO:0000259" key="10">
    <source>
        <dbReference type="PROSITE" id="PS50011"/>
    </source>
</evidence>
<evidence type="ECO:0008006" key="14">
    <source>
        <dbReference type="Google" id="ProtNLM"/>
    </source>
</evidence>
<keyword evidence="4" id="KW-0808">Transferase</keyword>
<keyword evidence="3" id="KW-0723">Serine/threonine-protein kinase</keyword>
<dbReference type="SUPFAM" id="SSF56112">
    <property type="entry name" value="Protein kinase-like (PK-like)"/>
    <property type="match status" value="1"/>
</dbReference>
<dbReference type="Proteomes" id="UP001178507">
    <property type="component" value="Unassembled WGS sequence"/>
</dbReference>
<evidence type="ECO:0000256" key="2">
    <source>
        <dbReference type="ARBA" id="ARBA00011245"/>
    </source>
</evidence>
<dbReference type="GO" id="GO:0004674">
    <property type="term" value="F:protein serine/threonine kinase activity"/>
    <property type="evidence" value="ECO:0007669"/>
    <property type="project" value="UniProtKB-KW"/>
</dbReference>
<dbReference type="GO" id="GO:0005524">
    <property type="term" value="F:ATP binding"/>
    <property type="evidence" value="ECO:0007669"/>
    <property type="project" value="UniProtKB-KW"/>
</dbReference>
<evidence type="ECO:0000256" key="1">
    <source>
        <dbReference type="ARBA" id="ARBA00001946"/>
    </source>
</evidence>
<evidence type="ECO:0000313" key="12">
    <source>
        <dbReference type="EMBL" id="CAJ1388076.1"/>
    </source>
</evidence>
<keyword evidence="13" id="KW-1185">Reference proteome</keyword>
<dbReference type="Gene3D" id="1.10.510.10">
    <property type="entry name" value="Transferase(Phosphotransferase) domain 1"/>
    <property type="match status" value="1"/>
</dbReference>
<reference evidence="12" key="1">
    <citation type="submission" date="2023-08" db="EMBL/GenBank/DDBJ databases">
        <authorList>
            <person name="Chen Y."/>
            <person name="Shah S."/>
            <person name="Dougan E. K."/>
            <person name="Thang M."/>
            <person name="Chan C."/>
        </authorList>
    </citation>
    <scope>NUCLEOTIDE SEQUENCE</scope>
</reference>
<evidence type="ECO:0000256" key="4">
    <source>
        <dbReference type="ARBA" id="ARBA00022679"/>
    </source>
</evidence>
<feature type="domain" description="Protein kinase" evidence="10">
    <location>
        <begin position="1"/>
        <end position="227"/>
    </location>
</feature>
<dbReference type="SMART" id="SM00220">
    <property type="entry name" value="S_TKc"/>
    <property type="match status" value="1"/>
</dbReference>
<dbReference type="CDD" id="cd00051">
    <property type="entry name" value="EFh"/>
    <property type="match status" value="1"/>
</dbReference>
<comment type="subunit">
    <text evidence="2">Monomer.</text>
</comment>
<dbReference type="SMART" id="SM00054">
    <property type="entry name" value="EFh"/>
    <property type="match status" value="2"/>
</dbReference>
<evidence type="ECO:0000313" key="13">
    <source>
        <dbReference type="Proteomes" id="UP001178507"/>
    </source>
</evidence>
<organism evidence="12 13">
    <name type="scientific">Effrenium voratum</name>
    <dbReference type="NCBI Taxonomy" id="2562239"/>
    <lineage>
        <taxon>Eukaryota</taxon>
        <taxon>Sar</taxon>
        <taxon>Alveolata</taxon>
        <taxon>Dinophyceae</taxon>
        <taxon>Suessiales</taxon>
        <taxon>Symbiodiniaceae</taxon>
        <taxon>Effrenium</taxon>
    </lineage>
</organism>
<evidence type="ECO:0000256" key="8">
    <source>
        <dbReference type="ARBA" id="ARBA00022840"/>
    </source>
</evidence>
<dbReference type="GO" id="GO:0005509">
    <property type="term" value="F:calcium ion binding"/>
    <property type="evidence" value="ECO:0007669"/>
    <property type="project" value="InterPro"/>
</dbReference>
<dbReference type="AlphaFoldDB" id="A0AA36IHV0"/>
<comment type="similarity">
    <text evidence="9">Belongs to the protein kinase superfamily. Ser/Thr protein kinase family. CDPK subfamily.</text>
</comment>
<dbReference type="InterPro" id="IPR018247">
    <property type="entry name" value="EF_Hand_1_Ca_BS"/>
</dbReference>
<keyword evidence="5" id="KW-0547">Nucleotide-binding</keyword>
<dbReference type="PROSITE" id="PS00018">
    <property type="entry name" value="EF_HAND_1"/>
    <property type="match status" value="1"/>
</dbReference>
<name>A0AA36IHV0_9DINO</name>
<dbReference type="PROSITE" id="PS50222">
    <property type="entry name" value="EF_HAND_2"/>
    <property type="match status" value="2"/>
</dbReference>
<evidence type="ECO:0000256" key="3">
    <source>
        <dbReference type="ARBA" id="ARBA00022527"/>
    </source>
</evidence>
<dbReference type="InterPro" id="IPR002048">
    <property type="entry name" value="EF_hand_dom"/>
</dbReference>
<dbReference type="InterPro" id="IPR050205">
    <property type="entry name" value="CDPK_Ser/Thr_kinases"/>
</dbReference>
<dbReference type="InterPro" id="IPR000719">
    <property type="entry name" value="Prot_kinase_dom"/>
</dbReference>
<dbReference type="InterPro" id="IPR011992">
    <property type="entry name" value="EF-hand-dom_pair"/>
</dbReference>
<protein>
    <recommendedName>
        <fullName evidence="14">Calmodulin</fullName>
    </recommendedName>
</protein>
<dbReference type="InterPro" id="IPR011009">
    <property type="entry name" value="Kinase-like_dom_sf"/>
</dbReference>
<keyword evidence="8" id="KW-0067">ATP-binding</keyword>
<keyword evidence="6" id="KW-0418">Kinase</keyword>
<dbReference type="FunFam" id="1.10.510.10:FF:000571">
    <property type="entry name" value="Maternal embryonic leucine zipper kinase"/>
    <property type="match status" value="1"/>
</dbReference>
<dbReference type="Gene3D" id="1.10.238.10">
    <property type="entry name" value="EF-hand"/>
    <property type="match status" value="2"/>
</dbReference>
<dbReference type="Gene3D" id="3.30.200.20">
    <property type="entry name" value="Phosphorylase Kinase, domain 1"/>
    <property type="match status" value="1"/>
</dbReference>
<evidence type="ECO:0000256" key="5">
    <source>
        <dbReference type="ARBA" id="ARBA00022741"/>
    </source>
</evidence>